<dbReference type="EMBL" id="JAWDIE010000021">
    <property type="protein sequence ID" value="MEJ7139172.1"/>
    <property type="molecule type" value="Genomic_DNA"/>
</dbReference>
<evidence type="ECO:0000313" key="1">
    <source>
        <dbReference type="EMBL" id="MEJ7139172.1"/>
    </source>
</evidence>
<dbReference type="Proteomes" id="UP001364695">
    <property type="component" value="Unassembled WGS sequence"/>
</dbReference>
<organism evidence="1 2">
    <name type="scientific">Amphibiibacter pelophylacis</name>
    <dbReference type="NCBI Taxonomy" id="1799477"/>
    <lineage>
        <taxon>Bacteria</taxon>
        <taxon>Pseudomonadati</taxon>
        <taxon>Pseudomonadota</taxon>
        <taxon>Betaproteobacteria</taxon>
        <taxon>Burkholderiales</taxon>
        <taxon>Sphaerotilaceae</taxon>
        <taxon>Amphibiibacter</taxon>
    </lineage>
</organism>
<keyword evidence="2" id="KW-1185">Reference proteome</keyword>
<sequence length="108" mass="12453">MNINLWKAVNGPGVSVNLNEFEPSGGYESFLQDICPVLKAIFLDWHQGIESGIGHISYQGKEIEVFWTDFPFALSFDCLGESMAQQLKKELEDYFRLHEERCSAWKNY</sequence>
<evidence type="ECO:0000313" key="2">
    <source>
        <dbReference type="Proteomes" id="UP001364695"/>
    </source>
</evidence>
<comment type="caution">
    <text evidence="1">The sequence shown here is derived from an EMBL/GenBank/DDBJ whole genome shotgun (WGS) entry which is preliminary data.</text>
</comment>
<proteinExistence type="predicted"/>
<accession>A0ACC6P4S5</accession>
<reference evidence="1" key="1">
    <citation type="submission" date="2023-10" db="EMBL/GenBank/DDBJ databases">
        <title>Amphibacter perezi, gen. nov., sp. nov. a novel taxa of the family Comamonadaceae, class Betaproteobacteria isolated from the skin microbiota of Pelophylax perezi from different populations.</title>
        <authorList>
            <person name="Costa S."/>
            <person name="Proenca D.N."/>
            <person name="Lopes I."/>
            <person name="Morais P.V."/>
        </authorList>
    </citation>
    <scope>NUCLEOTIDE SEQUENCE</scope>
    <source>
        <strain evidence="1">SL12-8</strain>
    </source>
</reference>
<protein>
    <submittedName>
        <fullName evidence="1">Uncharacterized protein</fullName>
    </submittedName>
</protein>
<gene>
    <name evidence="1" type="ORF">RV045_12145</name>
</gene>
<name>A0ACC6P4S5_9BURK</name>